<dbReference type="Pfam" id="PF00440">
    <property type="entry name" value="TetR_N"/>
    <property type="match status" value="1"/>
</dbReference>
<organism evidence="6 7">
    <name type="scientific">Acinetobacter proteolyticus</name>
    <dbReference type="NCBI Taxonomy" id="1776741"/>
    <lineage>
        <taxon>Bacteria</taxon>
        <taxon>Pseudomonadati</taxon>
        <taxon>Pseudomonadota</taxon>
        <taxon>Gammaproteobacteria</taxon>
        <taxon>Moraxellales</taxon>
        <taxon>Moraxellaceae</taxon>
        <taxon>Acinetobacter</taxon>
    </lineage>
</organism>
<sequence>MPPFALTYRALKVLDTSQALFSQDGFHHVGVDLIIDASQIAKGTFYKYFHSKEHLVEMTLSLQRTALKKEVRSILYANKNLSGRERLKRIFFLHADLEGMYHLLFRAVFEIKARYPKAYEMVVEYRNWLIREIYMLLARTDINAAKADAQMFLFVVDGAMVQLLSGNKVDKGRLLEGWLVGVRREKGC</sequence>
<dbReference type="RefSeq" id="WP_101237553.1">
    <property type="nucleotide sequence ID" value="NZ_PISJ01000022.1"/>
</dbReference>
<comment type="caution">
    <text evidence="6">The sequence shown here is derived from an EMBL/GenBank/DDBJ whole genome shotgun (WGS) entry which is preliminary data.</text>
</comment>
<evidence type="ECO:0000313" key="6">
    <source>
        <dbReference type="EMBL" id="PKF31439.1"/>
    </source>
</evidence>
<dbReference type="InterPro" id="IPR009057">
    <property type="entry name" value="Homeodomain-like_sf"/>
</dbReference>
<proteinExistence type="predicted"/>
<accession>A0A2N0WAD1</accession>
<dbReference type="EMBL" id="PISJ01000022">
    <property type="protein sequence ID" value="PKF31439.1"/>
    <property type="molecule type" value="Genomic_DNA"/>
</dbReference>
<dbReference type="Proteomes" id="UP000233553">
    <property type="component" value="Unassembled WGS sequence"/>
</dbReference>
<reference evidence="6 7" key="1">
    <citation type="submission" date="2017-12" db="EMBL/GenBank/DDBJ databases">
        <title>Draft Genome sequences of multiple microbial strains isolated from spacecraft associated surfaces.</title>
        <authorList>
            <person name="Seuylemezian A."/>
            <person name="Vaishampayan P."/>
            <person name="Venkateswaran K."/>
        </authorList>
    </citation>
    <scope>NUCLEOTIDE SEQUENCE [LARGE SCALE GENOMIC DNA]</scope>
    <source>
        <strain evidence="6 7">2P01AA</strain>
    </source>
</reference>
<dbReference type="AlphaFoldDB" id="A0A2N0WAD1"/>
<dbReference type="GO" id="GO:0003677">
    <property type="term" value="F:DNA binding"/>
    <property type="evidence" value="ECO:0007669"/>
    <property type="project" value="UniProtKB-UniRule"/>
</dbReference>
<dbReference type="PRINTS" id="PR00455">
    <property type="entry name" value="HTHTETR"/>
</dbReference>
<dbReference type="SUPFAM" id="SSF46689">
    <property type="entry name" value="Homeodomain-like"/>
    <property type="match status" value="1"/>
</dbReference>
<keyword evidence="1" id="KW-0805">Transcription regulation</keyword>
<feature type="domain" description="HTH tetR-type" evidence="5">
    <location>
        <begin position="7"/>
        <end position="67"/>
    </location>
</feature>
<evidence type="ECO:0000256" key="1">
    <source>
        <dbReference type="ARBA" id="ARBA00023015"/>
    </source>
</evidence>
<keyword evidence="3" id="KW-0804">Transcription</keyword>
<evidence type="ECO:0000256" key="3">
    <source>
        <dbReference type="ARBA" id="ARBA00023163"/>
    </source>
</evidence>
<evidence type="ECO:0000256" key="2">
    <source>
        <dbReference type="ARBA" id="ARBA00023125"/>
    </source>
</evidence>
<dbReference type="Gene3D" id="1.10.357.10">
    <property type="entry name" value="Tetracycline Repressor, domain 2"/>
    <property type="match status" value="1"/>
</dbReference>
<gene>
    <name evidence="6" type="ORF">CW311_19115</name>
</gene>
<keyword evidence="2 4" id="KW-0238">DNA-binding</keyword>
<evidence type="ECO:0000313" key="7">
    <source>
        <dbReference type="Proteomes" id="UP000233553"/>
    </source>
</evidence>
<dbReference type="InterPro" id="IPR001647">
    <property type="entry name" value="HTH_TetR"/>
</dbReference>
<evidence type="ECO:0000256" key="4">
    <source>
        <dbReference type="PROSITE-ProRule" id="PRU00335"/>
    </source>
</evidence>
<feature type="DNA-binding region" description="H-T-H motif" evidence="4">
    <location>
        <begin position="30"/>
        <end position="49"/>
    </location>
</feature>
<dbReference type="PANTHER" id="PTHR47506">
    <property type="entry name" value="TRANSCRIPTIONAL REGULATORY PROTEIN"/>
    <property type="match status" value="1"/>
</dbReference>
<name>A0A2N0WAD1_9GAMM</name>
<protein>
    <submittedName>
        <fullName evidence="6">TetR family transcriptional regulator</fullName>
    </submittedName>
</protein>
<dbReference type="PANTHER" id="PTHR47506:SF1">
    <property type="entry name" value="HTH-TYPE TRANSCRIPTIONAL REGULATOR YJDC"/>
    <property type="match status" value="1"/>
</dbReference>
<dbReference type="PROSITE" id="PS50977">
    <property type="entry name" value="HTH_TETR_2"/>
    <property type="match status" value="1"/>
</dbReference>
<evidence type="ECO:0000259" key="5">
    <source>
        <dbReference type="PROSITE" id="PS50977"/>
    </source>
</evidence>